<keyword evidence="8" id="KW-0406">Ion transport</keyword>
<dbReference type="InterPro" id="IPR003593">
    <property type="entry name" value="AAA+_ATPase"/>
</dbReference>
<dbReference type="Pfam" id="PF00005">
    <property type="entry name" value="ABC_tran"/>
    <property type="match status" value="1"/>
</dbReference>
<comment type="caution">
    <text evidence="11">The sequence shown here is derived from an EMBL/GenBank/DDBJ whole genome shotgun (WGS) entry which is preliminary data.</text>
</comment>
<evidence type="ECO:0000256" key="2">
    <source>
        <dbReference type="ARBA" id="ARBA00022448"/>
    </source>
</evidence>
<dbReference type="GO" id="GO:0005524">
    <property type="term" value="F:ATP binding"/>
    <property type="evidence" value="ECO:0007669"/>
    <property type="project" value="UniProtKB-KW"/>
</dbReference>
<dbReference type="PANTHER" id="PTHR42771">
    <property type="entry name" value="IRON(3+)-HYDROXAMATE IMPORT ATP-BINDING PROTEIN FHUC"/>
    <property type="match status" value="1"/>
</dbReference>
<accession>A0A939KJL3</accession>
<dbReference type="InterPro" id="IPR003439">
    <property type="entry name" value="ABC_transporter-like_ATP-bd"/>
</dbReference>
<reference evidence="11" key="1">
    <citation type="submission" date="2021-03" db="EMBL/GenBank/DDBJ databases">
        <title>A new species, PO-11, isolated from a karst cave deposit.</title>
        <authorList>
            <person name="Zhaoxiaoyong W."/>
        </authorList>
    </citation>
    <scope>NUCLEOTIDE SEQUENCE</scope>
    <source>
        <strain evidence="11">PO-11</strain>
    </source>
</reference>
<dbReference type="AlphaFoldDB" id="A0A939KJL3"/>
<protein>
    <submittedName>
        <fullName evidence="11">ABC transporter ATP-binding protein</fullName>
    </submittedName>
</protein>
<evidence type="ECO:0000256" key="4">
    <source>
        <dbReference type="ARBA" id="ARBA00022496"/>
    </source>
</evidence>
<dbReference type="PROSITE" id="PS00211">
    <property type="entry name" value="ABC_TRANSPORTER_1"/>
    <property type="match status" value="1"/>
</dbReference>
<dbReference type="GO" id="GO:0006826">
    <property type="term" value="P:iron ion transport"/>
    <property type="evidence" value="ECO:0007669"/>
    <property type="project" value="UniProtKB-KW"/>
</dbReference>
<keyword evidence="4" id="KW-0410">Iron transport</keyword>
<feature type="domain" description="ABC transporter" evidence="10">
    <location>
        <begin position="16"/>
        <end position="252"/>
    </location>
</feature>
<keyword evidence="6 11" id="KW-0067">ATP-binding</keyword>
<keyword evidence="9" id="KW-0472">Membrane</keyword>
<evidence type="ECO:0000256" key="6">
    <source>
        <dbReference type="ARBA" id="ARBA00022840"/>
    </source>
</evidence>
<evidence type="ECO:0000259" key="10">
    <source>
        <dbReference type="PROSITE" id="PS50893"/>
    </source>
</evidence>
<dbReference type="CDD" id="cd03214">
    <property type="entry name" value="ABC_Iron-Siderophores_B12_Hemin"/>
    <property type="match status" value="1"/>
</dbReference>
<evidence type="ECO:0000256" key="8">
    <source>
        <dbReference type="ARBA" id="ARBA00023065"/>
    </source>
</evidence>
<evidence type="ECO:0000256" key="3">
    <source>
        <dbReference type="ARBA" id="ARBA00022475"/>
    </source>
</evidence>
<keyword evidence="5" id="KW-0547">Nucleotide-binding</keyword>
<gene>
    <name evidence="11" type="ORF">J1902_12670</name>
</gene>
<name>A0A939KJL3_9MICC</name>
<evidence type="ECO:0000313" key="11">
    <source>
        <dbReference type="EMBL" id="MBO1268812.1"/>
    </source>
</evidence>
<keyword evidence="3" id="KW-1003">Cell membrane</keyword>
<dbReference type="InterPro" id="IPR027417">
    <property type="entry name" value="P-loop_NTPase"/>
</dbReference>
<sequence>MTTATQPAPRDDTALLSAHGLTLGFDGRTVVPSLDVAFARGTVTSVIGPNGCGKSTLLRGLGRLLRPQAGRVALDGGDLAGMSSRATAQRMSILPQTPHAPSGLTVGELVARGRHPRQRWYQQFSHSDEGAIADALAATDIADLAATPLEDLSGGQRQRAWISMILAQETELMLLDEPTTYLDLAHQVDVLELVRRLNQDMGRTVVMVLHDISLAARYSDVIIAMRDGRIVAEGPPSDVITPELLWEVFGLRAEVIQEPTEGRPHVVPLGAGSVKSAAAPGMRAGLQVMSEADA</sequence>
<dbReference type="GO" id="GO:0016887">
    <property type="term" value="F:ATP hydrolysis activity"/>
    <property type="evidence" value="ECO:0007669"/>
    <property type="project" value="InterPro"/>
</dbReference>
<dbReference type="RefSeq" id="WP_207616602.1">
    <property type="nucleotide sequence ID" value="NZ_JAFNLL010000029.1"/>
</dbReference>
<evidence type="ECO:0000256" key="7">
    <source>
        <dbReference type="ARBA" id="ARBA00023004"/>
    </source>
</evidence>
<dbReference type="Proteomes" id="UP000664164">
    <property type="component" value="Unassembled WGS sequence"/>
</dbReference>
<dbReference type="FunFam" id="3.40.50.300:FF:000134">
    <property type="entry name" value="Iron-enterobactin ABC transporter ATP-binding protein"/>
    <property type="match status" value="1"/>
</dbReference>
<dbReference type="InterPro" id="IPR017871">
    <property type="entry name" value="ABC_transporter-like_CS"/>
</dbReference>
<evidence type="ECO:0000313" key="12">
    <source>
        <dbReference type="Proteomes" id="UP000664164"/>
    </source>
</evidence>
<evidence type="ECO:0000256" key="1">
    <source>
        <dbReference type="ARBA" id="ARBA00004202"/>
    </source>
</evidence>
<keyword evidence="2" id="KW-0813">Transport</keyword>
<keyword evidence="7" id="KW-0408">Iron</keyword>
<proteinExistence type="predicted"/>
<dbReference type="PANTHER" id="PTHR42771:SF2">
    <property type="entry name" value="IRON(3+)-HYDROXAMATE IMPORT ATP-BINDING PROTEIN FHUC"/>
    <property type="match status" value="1"/>
</dbReference>
<dbReference type="Gene3D" id="3.40.50.300">
    <property type="entry name" value="P-loop containing nucleotide triphosphate hydrolases"/>
    <property type="match status" value="1"/>
</dbReference>
<organism evidence="11 12">
    <name type="scientific">Arthrobacter cavernae</name>
    <dbReference type="NCBI Taxonomy" id="2817681"/>
    <lineage>
        <taxon>Bacteria</taxon>
        <taxon>Bacillati</taxon>
        <taxon>Actinomycetota</taxon>
        <taxon>Actinomycetes</taxon>
        <taxon>Micrococcales</taxon>
        <taxon>Micrococcaceae</taxon>
        <taxon>Arthrobacter</taxon>
    </lineage>
</organism>
<evidence type="ECO:0000256" key="5">
    <source>
        <dbReference type="ARBA" id="ARBA00022741"/>
    </source>
</evidence>
<dbReference type="SUPFAM" id="SSF52540">
    <property type="entry name" value="P-loop containing nucleoside triphosphate hydrolases"/>
    <property type="match status" value="1"/>
</dbReference>
<dbReference type="InterPro" id="IPR051535">
    <property type="entry name" value="Siderophore_ABC-ATPase"/>
</dbReference>
<comment type="subcellular location">
    <subcellularLocation>
        <location evidence="1">Cell membrane</location>
        <topology evidence="1">Peripheral membrane protein</topology>
    </subcellularLocation>
</comment>
<evidence type="ECO:0000256" key="9">
    <source>
        <dbReference type="ARBA" id="ARBA00023136"/>
    </source>
</evidence>
<dbReference type="GO" id="GO:0005886">
    <property type="term" value="C:plasma membrane"/>
    <property type="evidence" value="ECO:0007669"/>
    <property type="project" value="UniProtKB-SubCell"/>
</dbReference>
<dbReference type="SMART" id="SM00382">
    <property type="entry name" value="AAA"/>
    <property type="match status" value="1"/>
</dbReference>
<dbReference type="EMBL" id="JAFNLL010000029">
    <property type="protein sequence ID" value="MBO1268812.1"/>
    <property type="molecule type" value="Genomic_DNA"/>
</dbReference>
<keyword evidence="12" id="KW-1185">Reference proteome</keyword>
<dbReference type="PROSITE" id="PS50893">
    <property type="entry name" value="ABC_TRANSPORTER_2"/>
    <property type="match status" value="1"/>
</dbReference>